<dbReference type="AlphaFoldDB" id="A0A2T7BBP5"/>
<organism evidence="1 2">
    <name type="scientific">Chitinophaga parva</name>
    <dbReference type="NCBI Taxonomy" id="2169414"/>
    <lineage>
        <taxon>Bacteria</taxon>
        <taxon>Pseudomonadati</taxon>
        <taxon>Bacteroidota</taxon>
        <taxon>Chitinophagia</taxon>
        <taxon>Chitinophagales</taxon>
        <taxon>Chitinophagaceae</taxon>
        <taxon>Chitinophaga</taxon>
    </lineage>
</organism>
<sequence length="354" mass="38404">MLLLLLPAAVLASEPKDQYKRTIDVSYPVNDGATLNVSNKYGKVILHVWNKKEIKATVTITGFGRNQEDSKSITDAVNVAIKHDDGSVSFQTSYGGTNGNGGWFSLGGKRDSKDYVNIDYEIYLPNNVSTTQIANNFGDVIADDLPGSLKLNMNYCYYDIHSVTGTLDVSMNYCSKGKFGKAGSMRSRANYSTIQLESAGTVDDRSNYCTYVIQNVNEFLAGGNYNDYTLVKVGRLQSSNTYSDFKVTTLTGDANVRLTYSDLKIKSVTSSFKGLDAKGTYSNVKVNVPDNLDVRVEADLNHGDVHVGGLSMKNVTNIEKSGHVTYSGSTSANCGSCPVIRLSGVYSDLSVSSK</sequence>
<keyword evidence="2" id="KW-1185">Reference proteome</keyword>
<proteinExistence type="predicted"/>
<protein>
    <submittedName>
        <fullName evidence="1">Uncharacterized protein</fullName>
    </submittedName>
</protein>
<evidence type="ECO:0000313" key="1">
    <source>
        <dbReference type="EMBL" id="PUZ21748.1"/>
    </source>
</evidence>
<name>A0A2T7BBP5_9BACT</name>
<dbReference type="Proteomes" id="UP000244450">
    <property type="component" value="Unassembled WGS sequence"/>
</dbReference>
<accession>A0A2T7BBP5</accession>
<dbReference type="EMBL" id="QCYK01000004">
    <property type="protein sequence ID" value="PUZ21748.1"/>
    <property type="molecule type" value="Genomic_DNA"/>
</dbReference>
<comment type="caution">
    <text evidence="1">The sequence shown here is derived from an EMBL/GenBank/DDBJ whole genome shotgun (WGS) entry which is preliminary data.</text>
</comment>
<gene>
    <name evidence="1" type="ORF">DCC81_24475</name>
</gene>
<reference evidence="1 2" key="1">
    <citation type="submission" date="2018-04" db="EMBL/GenBank/DDBJ databases">
        <title>Chitinophaga fuyangensis sp. nov., isolated from soil in a chemical factory.</title>
        <authorList>
            <person name="Chen K."/>
        </authorList>
    </citation>
    <scope>NUCLEOTIDE SEQUENCE [LARGE SCALE GENOMIC DNA]</scope>
    <source>
        <strain evidence="1 2">LY-1</strain>
    </source>
</reference>
<evidence type="ECO:0000313" key="2">
    <source>
        <dbReference type="Proteomes" id="UP000244450"/>
    </source>
</evidence>